<dbReference type="InterPro" id="IPR012337">
    <property type="entry name" value="RNaseH-like_sf"/>
</dbReference>
<sequence>MACSGDGGWGYVIRDDACTVVSAGAGRCEYLLDALHAELLACLEGQSGDSGEKGISKVVIETNSILVKLAVVSNTFSLAATGGIIFEIKNVISTFFTSWSIWRMHWLRWDLRVSSDHRACKL</sequence>
<gene>
    <name evidence="1" type="ORF">SETIT_3G231600v2</name>
</gene>
<organism evidence="1">
    <name type="scientific">Setaria italica</name>
    <name type="common">Foxtail millet</name>
    <name type="synonym">Panicum italicum</name>
    <dbReference type="NCBI Taxonomy" id="4555"/>
    <lineage>
        <taxon>Eukaryota</taxon>
        <taxon>Viridiplantae</taxon>
        <taxon>Streptophyta</taxon>
        <taxon>Embryophyta</taxon>
        <taxon>Tracheophyta</taxon>
        <taxon>Spermatophyta</taxon>
        <taxon>Magnoliopsida</taxon>
        <taxon>Liliopsida</taxon>
        <taxon>Poales</taxon>
        <taxon>Poaceae</taxon>
        <taxon>PACMAD clade</taxon>
        <taxon>Panicoideae</taxon>
        <taxon>Panicodae</taxon>
        <taxon>Paniceae</taxon>
        <taxon>Cenchrinae</taxon>
        <taxon>Setaria</taxon>
    </lineage>
</organism>
<accession>A0A368QI64</accession>
<reference evidence="1" key="2">
    <citation type="submission" date="2015-07" db="EMBL/GenBank/DDBJ databases">
        <authorList>
            <person name="Noorani M."/>
        </authorList>
    </citation>
    <scope>NUCLEOTIDE SEQUENCE</scope>
    <source>
        <strain evidence="1">Yugu1</strain>
    </source>
</reference>
<name>A0A368QI64_SETIT</name>
<dbReference type="PANTHER" id="PTHR47074">
    <property type="entry name" value="BNAC02G40300D PROTEIN"/>
    <property type="match status" value="1"/>
</dbReference>
<dbReference type="InterPro" id="IPR052929">
    <property type="entry name" value="RNase_H-like_EbsB-rel"/>
</dbReference>
<protein>
    <submittedName>
        <fullName evidence="1">Uncharacterized protein</fullName>
    </submittedName>
</protein>
<dbReference type="PANTHER" id="PTHR47074:SF70">
    <property type="entry name" value="OS07G0513450 PROTEIN"/>
    <property type="match status" value="1"/>
</dbReference>
<dbReference type="OrthoDB" id="696282at2759"/>
<dbReference type="SUPFAM" id="SSF53098">
    <property type="entry name" value="Ribonuclease H-like"/>
    <property type="match status" value="1"/>
</dbReference>
<evidence type="ECO:0000313" key="1">
    <source>
        <dbReference type="EMBL" id="RCV17582.1"/>
    </source>
</evidence>
<dbReference type="AlphaFoldDB" id="A0A368QI64"/>
<reference evidence="1" key="1">
    <citation type="journal article" date="2012" name="Nat. Biotechnol.">
        <title>Reference genome sequence of the model plant Setaria.</title>
        <authorList>
            <person name="Bennetzen J.L."/>
            <person name="Schmutz J."/>
            <person name="Wang H."/>
            <person name="Percifield R."/>
            <person name="Hawkins J."/>
            <person name="Pontaroli A.C."/>
            <person name="Estep M."/>
            <person name="Feng L."/>
            <person name="Vaughn J.N."/>
            <person name="Grimwood J."/>
            <person name="Jenkins J."/>
            <person name="Barry K."/>
            <person name="Lindquist E."/>
            <person name="Hellsten U."/>
            <person name="Deshpande S."/>
            <person name="Wang X."/>
            <person name="Wu X."/>
            <person name="Mitros T."/>
            <person name="Triplett J."/>
            <person name="Yang X."/>
            <person name="Ye C.Y."/>
            <person name="Mauro-Herrera M."/>
            <person name="Wang L."/>
            <person name="Li P."/>
            <person name="Sharma M."/>
            <person name="Sharma R."/>
            <person name="Ronald P.C."/>
            <person name="Panaud O."/>
            <person name="Kellogg E.A."/>
            <person name="Brutnell T.P."/>
            <person name="Doust A.N."/>
            <person name="Tuskan G.A."/>
            <person name="Rokhsar D."/>
            <person name="Devos K.M."/>
        </authorList>
    </citation>
    <scope>NUCLEOTIDE SEQUENCE [LARGE SCALE GENOMIC DNA]</scope>
    <source>
        <strain evidence="1">Yugu1</strain>
    </source>
</reference>
<proteinExistence type="predicted"/>
<dbReference type="EMBL" id="CM003530">
    <property type="protein sequence ID" value="RCV17582.1"/>
    <property type="molecule type" value="Genomic_DNA"/>
</dbReference>